<accession>A0A3E5DXV4</accession>
<name>A0A3E5DXV4_9BACT</name>
<evidence type="ECO:0000313" key="1">
    <source>
        <dbReference type="EMBL" id="RGS13567.1"/>
    </source>
</evidence>
<dbReference type="EMBL" id="QRVA01000029">
    <property type="protein sequence ID" value="RGS13567.1"/>
    <property type="molecule type" value="Genomic_DNA"/>
</dbReference>
<gene>
    <name evidence="1" type="ORF">DWY11_11250</name>
</gene>
<evidence type="ECO:0000313" key="2">
    <source>
        <dbReference type="Proteomes" id="UP000283872"/>
    </source>
</evidence>
<protein>
    <submittedName>
        <fullName evidence="1">Uncharacterized protein</fullName>
    </submittedName>
</protein>
<sequence>MVNSKKLSPEDIRKGQEKIKEEIYARAKELGISTDDLWPLPDGVFNIEGYCQSSPRIMWILKQPYDDMKEGKPYGGGWEVYGAFNNDDAFKNTTWQPIIYSLFGIRNHKLYGDSDVPYIRDDKSMVDLLKDIAYINVDKMPGYRSTSDEELAQAYEQWKDIVEEQIRLYDPQVICFANTMWLFKKDWGIDEHTEHEVVPLGNDKCMFVYNKDGRLCLDTYHPAQRVVKREDYVDSIIKVVNKFNVK</sequence>
<comment type="caution">
    <text evidence="1">The sequence shown here is derived from an EMBL/GenBank/DDBJ whole genome shotgun (WGS) entry which is preliminary data.</text>
</comment>
<dbReference type="Proteomes" id="UP000283872">
    <property type="component" value="Unassembled WGS sequence"/>
</dbReference>
<reference evidence="1 2" key="1">
    <citation type="submission" date="2018-08" db="EMBL/GenBank/DDBJ databases">
        <title>A genome reference for cultivated species of the human gut microbiota.</title>
        <authorList>
            <person name="Zou Y."/>
            <person name="Xue W."/>
            <person name="Luo G."/>
        </authorList>
    </citation>
    <scope>NUCLEOTIDE SEQUENCE [LARGE SCALE GENOMIC DNA]</scope>
    <source>
        <strain evidence="1 2">AF24-12</strain>
    </source>
</reference>
<proteinExistence type="predicted"/>
<organism evidence="1 2">
    <name type="scientific">Segatella copri</name>
    <dbReference type="NCBI Taxonomy" id="165179"/>
    <lineage>
        <taxon>Bacteria</taxon>
        <taxon>Pseudomonadati</taxon>
        <taxon>Bacteroidota</taxon>
        <taxon>Bacteroidia</taxon>
        <taxon>Bacteroidales</taxon>
        <taxon>Prevotellaceae</taxon>
        <taxon>Segatella</taxon>
    </lineage>
</organism>
<dbReference type="RefSeq" id="WP_117587535.1">
    <property type="nucleotide sequence ID" value="NZ_QRVA01000029.1"/>
</dbReference>
<dbReference type="AlphaFoldDB" id="A0A3E5DXV4"/>